<name>A0AAV2MWF2_9HYME</name>
<evidence type="ECO:0000313" key="2">
    <source>
        <dbReference type="Proteomes" id="UP001497644"/>
    </source>
</evidence>
<reference evidence="1" key="1">
    <citation type="submission" date="2024-04" db="EMBL/GenBank/DDBJ databases">
        <authorList>
            <consortium name="Molecular Ecology Group"/>
        </authorList>
    </citation>
    <scope>NUCLEOTIDE SEQUENCE</scope>
</reference>
<proteinExistence type="predicted"/>
<dbReference type="AlphaFoldDB" id="A0AAV2MWF2"/>
<evidence type="ECO:0000313" key="1">
    <source>
        <dbReference type="EMBL" id="CAL1671926.1"/>
    </source>
</evidence>
<dbReference type="EMBL" id="CAXIPU020000435">
    <property type="protein sequence ID" value="CAL1671926.1"/>
    <property type="molecule type" value="Genomic_DNA"/>
</dbReference>
<gene>
    <name evidence="1" type="ORF">LPLAT_LOCUS5342</name>
</gene>
<keyword evidence="2" id="KW-1185">Reference proteome</keyword>
<dbReference type="Proteomes" id="UP001497644">
    <property type="component" value="Unassembled WGS sequence"/>
</dbReference>
<sequence>MRKLSVKDTVLKAAEARNDKWGQMIIDRIQHVSDLVAVDAKYNACMKNLYNVPSSTGLKRRQRSVSNVNEAMESIYSYFSENSDKCQFSMNESINQIEGDYRPDIRTIKAHLLQKYGDDILLVKTA</sequence>
<comment type="caution">
    <text evidence="1">The sequence shown here is derived from an EMBL/GenBank/DDBJ whole genome shotgun (WGS) entry which is preliminary data.</text>
</comment>
<accession>A0AAV2MWF2</accession>
<organism evidence="1 2">
    <name type="scientific">Lasius platythorax</name>
    <dbReference type="NCBI Taxonomy" id="488582"/>
    <lineage>
        <taxon>Eukaryota</taxon>
        <taxon>Metazoa</taxon>
        <taxon>Ecdysozoa</taxon>
        <taxon>Arthropoda</taxon>
        <taxon>Hexapoda</taxon>
        <taxon>Insecta</taxon>
        <taxon>Pterygota</taxon>
        <taxon>Neoptera</taxon>
        <taxon>Endopterygota</taxon>
        <taxon>Hymenoptera</taxon>
        <taxon>Apocrita</taxon>
        <taxon>Aculeata</taxon>
        <taxon>Formicoidea</taxon>
        <taxon>Formicidae</taxon>
        <taxon>Formicinae</taxon>
        <taxon>Lasius</taxon>
        <taxon>Lasius</taxon>
    </lineage>
</organism>
<protein>
    <submittedName>
        <fullName evidence="1">Uncharacterized protein</fullName>
    </submittedName>
</protein>